<keyword evidence="2" id="KW-1185">Reference proteome</keyword>
<evidence type="ECO:0000313" key="1">
    <source>
        <dbReference type="EMBL" id="XAD52771.1"/>
    </source>
</evidence>
<evidence type="ECO:0000313" key="2">
    <source>
        <dbReference type="Proteomes" id="UP001453229"/>
    </source>
</evidence>
<proteinExistence type="predicted"/>
<sequence length="65" mass="7383">MNSFVVRHSTINETHQAPEWLVVDQRYDDGAEPCWIISRHAFPEEAEMEAERLNGNDTAPIGSVD</sequence>
<protein>
    <submittedName>
        <fullName evidence="1">Uncharacterized protein</fullName>
    </submittedName>
</protein>
<dbReference type="Proteomes" id="UP001453229">
    <property type="component" value="Chromosome"/>
</dbReference>
<name>A0ABZ3CNS2_9GAMM</name>
<reference evidence="1 2" key="1">
    <citation type="submission" date="2024-04" db="EMBL/GenBank/DDBJ databases">
        <title>Salinicola lusitanus LLJ914,a marine bacterium isolated from the Okinawa Trough.</title>
        <authorList>
            <person name="Li J."/>
        </authorList>
    </citation>
    <scope>NUCLEOTIDE SEQUENCE [LARGE SCALE GENOMIC DNA]</scope>
    <source>
        <strain evidence="1 2">LLJ914</strain>
    </source>
</reference>
<accession>A0ABZ3CNS2</accession>
<dbReference type="RefSeq" id="WP_110600852.1">
    <property type="nucleotide sequence ID" value="NZ_CP151919.1"/>
</dbReference>
<dbReference type="EMBL" id="CP151919">
    <property type="protein sequence ID" value="XAD52771.1"/>
    <property type="molecule type" value="Genomic_DNA"/>
</dbReference>
<organism evidence="1 2">
    <name type="scientific">Salinicola lusitanus</name>
    <dbReference type="NCBI Taxonomy" id="1949085"/>
    <lineage>
        <taxon>Bacteria</taxon>
        <taxon>Pseudomonadati</taxon>
        <taxon>Pseudomonadota</taxon>
        <taxon>Gammaproteobacteria</taxon>
        <taxon>Oceanospirillales</taxon>
        <taxon>Halomonadaceae</taxon>
        <taxon>Salinicola</taxon>
    </lineage>
</organism>
<gene>
    <name evidence="1" type="ORF">AAGT95_13080</name>
</gene>